<comment type="caution">
    <text evidence="1">The sequence shown here is derived from an EMBL/GenBank/DDBJ whole genome shotgun (WGS) entry which is preliminary data.</text>
</comment>
<reference evidence="1 2" key="1">
    <citation type="submission" date="2009-01" db="EMBL/GenBank/DDBJ databases">
        <authorList>
            <person name="Fulton L."/>
            <person name="Clifton S."/>
            <person name="Chinwalla A.T."/>
            <person name="Mitreva M."/>
            <person name="Sodergren E."/>
            <person name="Weinstock G."/>
            <person name="Clifton S."/>
            <person name="Dooling D.J."/>
            <person name="Fulton B."/>
            <person name="Minx P."/>
            <person name="Pepin K.H."/>
            <person name="Johnson M."/>
            <person name="Bhonagiri V."/>
            <person name="Nash W.E."/>
            <person name="Mardis E.R."/>
            <person name="Wilson R.K."/>
        </authorList>
    </citation>
    <scope>NUCLEOTIDE SEQUENCE [LARGE SCALE GENOMIC DNA]</scope>
    <source>
        <strain evidence="1 2">ATCC 23834</strain>
    </source>
</reference>
<evidence type="ECO:0000313" key="2">
    <source>
        <dbReference type="Proteomes" id="UP000005837"/>
    </source>
</evidence>
<sequence length="53" mass="5709">MDGFLWFGGNREAALGLPEKWQIIEQGQGCGHAGGKVAGNFCFAQTLACYGFR</sequence>
<organism evidence="1 2">
    <name type="scientific">Eikenella corrodens ATCC 23834</name>
    <dbReference type="NCBI Taxonomy" id="546274"/>
    <lineage>
        <taxon>Bacteria</taxon>
        <taxon>Pseudomonadati</taxon>
        <taxon>Pseudomonadota</taxon>
        <taxon>Betaproteobacteria</taxon>
        <taxon>Neisseriales</taxon>
        <taxon>Neisseriaceae</taxon>
        <taxon>Eikenella</taxon>
    </lineage>
</organism>
<dbReference type="AlphaFoldDB" id="C0DT61"/>
<protein>
    <submittedName>
        <fullName evidence="1">Uncharacterized protein</fullName>
    </submittedName>
</protein>
<gene>
    <name evidence="1" type="ORF">EIKCOROL_00539</name>
</gene>
<name>C0DT61_EIKCO</name>
<dbReference type="HOGENOM" id="CLU_3061108_0_0_4"/>
<accession>C0DT61</accession>
<dbReference type="EMBL" id="ACEA01000012">
    <property type="protein sequence ID" value="EEG24767.1"/>
    <property type="molecule type" value="Genomic_DNA"/>
</dbReference>
<dbReference type="Proteomes" id="UP000005837">
    <property type="component" value="Unassembled WGS sequence"/>
</dbReference>
<proteinExistence type="predicted"/>
<evidence type="ECO:0000313" key="1">
    <source>
        <dbReference type="EMBL" id="EEG24767.1"/>
    </source>
</evidence>